<keyword evidence="5" id="KW-0723">Serine/threonine-protein kinase</keyword>
<feature type="region of interest" description="Disordered" evidence="16">
    <location>
        <begin position="395"/>
        <end position="421"/>
    </location>
</feature>
<evidence type="ECO:0000256" key="4">
    <source>
        <dbReference type="ARBA" id="ARBA00022475"/>
    </source>
</evidence>
<evidence type="ECO:0000256" key="3">
    <source>
        <dbReference type="ARBA" id="ARBA00012513"/>
    </source>
</evidence>
<dbReference type="Gene3D" id="3.30.310.80">
    <property type="entry name" value="Kinase associated domain 1, KA1"/>
    <property type="match status" value="1"/>
</dbReference>
<comment type="subcellular location">
    <subcellularLocation>
        <location evidence="1">Cell membrane</location>
        <topology evidence="1">Peripheral membrane protein</topology>
    </subcellularLocation>
</comment>
<dbReference type="PROSITE" id="PS50032">
    <property type="entry name" value="KA1"/>
    <property type="match status" value="1"/>
</dbReference>
<dbReference type="InterPro" id="IPR000719">
    <property type="entry name" value="Prot_kinase_dom"/>
</dbReference>
<keyword evidence="6" id="KW-0808">Transferase</keyword>
<evidence type="ECO:0000256" key="7">
    <source>
        <dbReference type="ARBA" id="ARBA00022741"/>
    </source>
</evidence>
<dbReference type="SUPFAM" id="SSF56112">
    <property type="entry name" value="Protein kinase-like (PK-like)"/>
    <property type="match status" value="1"/>
</dbReference>
<evidence type="ECO:0000259" key="17">
    <source>
        <dbReference type="PROSITE" id="PS50011"/>
    </source>
</evidence>
<evidence type="ECO:0000256" key="13">
    <source>
        <dbReference type="ARBA" id="ARBA00047899"/>
    </source>
</evidence>
<dbReference type="PROSITE" id="PS00107">
    <property type="entry name" value="PROTEIN_KINASE_ATP"/>
    <property type="match status" value="1"/>
</dbReference>
<keyword evidence="9 15" id="KW-0067">ATP-binding</keyword>
<evidence type="ECO:0000256" key="8">
    <source>
        <dbReference type="ARBA" id="ARBA00022777"/>
    </source>
</evidence>
<keyword evidence="10" id="KW-0446">Lipid-binding</keyword>
<feature type="compositionally biased region" description="Basic and acidic residues" evidence="16">
    <location>
        <begin position="407"/>
        <end position="418"/>
    </location>
</feature>
<evidence type="ECO:0000256" key="15">
    <source>
        <dbReference type="PROSITE-ProRule" id="PRU10141"/>
    </source>
</evidence>
<keyword evidence="8" id="KW-0418">Kinase</keyword>
<keyword evidence="12" id="KW-0131">Cell cycle</keyword>
<dbReference type="GO" id="GO:0005737">
    <property type="term" value="C:cytoplasm"/>
    <property type="evidence" value="ECO:0007669"/>
    <property type="project" value="TreeGrafter"/>
</dbReference>
<dbReference type="GO" id="GO:0005886">
    <property type="term" value="C:plasma membrane"/>
    <property type="evidence" value="ECO:0007669"/>
    <property type="project" value="UniProtKB-SubCell"/>
</dbReference>
<dbReference type="Pfam" id="PF02149">
    <property type="entry name" value="KA1"/>
    <property type="match status" value="1"/>
</dbReference>
<dbReference type="InterPro" id="IPR008271">
    <property type="entry name" value="Ser/Thr_kinase_AS"/>
</dbReference>
<comment type="similarity">
    <text evidence="2">Belongs to the protein kinase superfamily. CAMK Ser/Thr protein kinase family. SNF1 subfamily.</text>
</comment>
<dbReference type="Pfam" id="PF00069">
    <property type="entry name" value="Pkinase"/>
    <property type="match status" value="1"/>
</dbReference>
<dbReference type="Gene3D" id="1.10.510.10">
    <property type="entry name" value="Transferase(Phosphotransferase) domain 1"/>
    <property type="match status" value="1"/>
</dbReference>
<evidence type="ECO:0000259" key="18">
    <source>
        <dbReference type="PROSITE" id="PS50032"/>
    </source>
</evidence>
<evidence type="ECO:0000256" key="5">
    <source>
        <dbReference type="ARBA" id="ARBA00022527"/>
    </source>
</evidence>
<dbReference type="PANTHER" id="PTHR24346">
    <property type="entry name" value="MAP/MICROTUBULE AFFINITY-REGULATING KINASE"/>
    <property type="match status" value="1"/>
</dbReference>
<evidence type="ECO:0000256" key="9">
    <source>
        <dbReference type="ARBA" id="ARBA00022840"/>
    </source>
</evidence>
<keyword evidence="7 15" id="KW-0547">Nucleotide-binding</keyword>
<dbReference type="FunFam" id="1.10.510.10:FF:000901">
    <property type="entry name" value="Maternal embryonic leucine zipper kinase"/>
    <property type="match status" value="1"/>
</dbReference>
<evidence type="ECO:0000256" key="12">
    <source>
        <dbReference type="ARBA" id="ARBA00023306"/>
    </source>
</evidence>
<dbReference type="SUPFAM" id="SSF103243">
    <property type="entry name" value="KA1-like"/>
    <property type="match status" value="1"/>
</dbReference>
<protein>
    <recommendedName>
        <fullName evidence="3">non-specific serine/threonine protein kinase</fullName>
        <ecNumber evidence="3">2.7.11.1</ecNumber>
    </recommendedName>
</protein>
<keyword evidence="20" id="KW-1185">Reference proteome</keyword>
<feature type="binding site" evidence="15">
    <location>
        <position position="42"/>
    </location>
    <ligand>
        <name>ATP</name>
        <dbReference type="ChEBI" id="CHEBI:30616"/>
    </ligand>
</feature>
<dbReference type="GO" id="GO:0004674">
    <property type="term" value="F:protein serine/threonine kinase activity"/>
    <property type="evidence" value="ECO:0007669"/>
    <property type="project" value="UniProtKB-KW"/>
</dbReference>
<dbReference type="Pfam" id="PF21594">
    <property type="entry name" value="UBA_MELK"/>
    <property type="match status" value="1"/>
</dbReference>
<dbReference type="OrthoDB" id="193931at2759"/>
<evidence type="ECO:0000256" key="1">
    <source>
        <dbReference type="ARBA" id="ARBA00004202"/>
    </source>
</evidence>
<evidence type="ECO:0000313" key="20">
    <source>
        <dbReference type="Proteomes" id="UP000694562"/>
    </source>
</evidence>
<evidence type="ECO:0000256" key="11">
    <source>
        <dbReference type="ARBA" id="ARBA00023136"/>
    </source>
</evidence>
<dbReference type="Ensembl" id="ENSFTIT00000020787.1">
    <property type="protein sequence ID" value="ENSFTIP00000019961.1"/>
    <property type="gene ID" value="ENSFTIG00000013039.1"/>
</dbReference>
<feature type="domain" description="KA1" evidence="18">
    <location>
        <begin position="569"/>
        <end position="618"/>
    </location>
</feature>
<dbReference type="FunFam" id="3.30.200.20:FF:000003">
    <property type="entry name" value="Non-specific serine/threonine protein kinase"/>
    <property type="match status" value="1"/>
</dbReference>
<sequence>MASADYQEVLQYYDLYETIGSGGFAKVKLARHLLTGEKVAIKIMDKLALGDSLSSIKLEIDAMKNLSHQHICRLYHVIETSKNIFLVLEYCSGGELYNYITSKCRLSEERSRAFFRQIVSAIAYVHSQGYAHRDIKPENVLVDEEHNLKLTDFGLCAKPKGGLDKPLHTRCGSPAYAAPEVIQGKAYIGSEVDVWSMGVLLYTLLCGVHPFDAGDNTTMSVYRRVLNGEYNIPEWLSPSSMLLLNQMLQVDPKKRITVKHLLHHPWLMEGYSRAVKWQTDYPLVQLDEECIAELSVFYKQSKETILDLISEWKYDEMSATYLLLQSKKARGKPIRLRAPYLMGHASTMQPSEKNVRYEDRPDCTSLFEESALEEIVLNTCRTKQHSRHDAQLDDTEFTTSTSVTRKGAPEKHKNKENVSPESALRNEMPFEFPAKSQIETQVPTTPVQASAFKVTATKKPTNTDKLSAAEALTERRCSGELDPDLTQMVTRQKKRKAKLLENLERGLDRMTNMLTPNKKKLFTRDCPRKVKAYSNVTATQLLNPDQLLSEIIIALTKNHVEYVQKGYCLKCETLSVKFELEVCILSKLGVTGLRQQRLKGDACVYKRLLEDILSSCQL</sequence>
<reference evidence="19" key="1">
    <citation type="submission" date="2025-08" db="UniProtKB">
        <authorList>
            <consortium name="Ensembl"/>
        </authorList>
    </citation>
    <scope>IDENTIFICATION</scope>
</reference>
<dbReference type="FunFam" id="3.30.310.80:FF:000011">
    <property type="entry name" value="Non-specific serine/threonine protein kinase"/>
    <property type="match status" value="1"/>
</dbReference>
<dbReference type="AlphaFoldDB" id="A0A8C4V311"/>
<dbReference type="InterPro" id="IPR028375">
    <property type="entry name" value="KA1/Ssp2_C"/>
</dbReference>
<reference evidence="19" key="2">
    <citation type="submission" date="2025-09" db="UniProtKB">
        <authorList>
            <consortium name="Ensembl"/>
        </authorList>
    </citation>
    <scope>IDENTIFICATION</scope>
</reference>
<dbReference type="Proteomes" id="UP000694562">
    <property type="component" value="Unplaced"/>
</dbReference>
<dbReference type="GO" id="GO:0008289">
    <property type="term" value="F:lipid binding"/>
    <property type="evidence" value="ECO:0007669"/>
    <property type="project" value="UniProtKB-KW"/>
</dbReference>
<dbReference type="InterPro" id="IPR017441">
    <property type="entry name" value="Protein_kinase_ATP_BS"/>
</dbReference>
<name>A0A8C4V311_FALTI</name>
<dbReference type="InterPro" id="IPR001772">
    <property type="entry name" value="KA1_dom"/>
</dbReference>
<evidence type="ECO:0000256" key="16">
    <source>
        <dbReference type="SAM" id="MobiDB-lite"/>
    </source>
</evidence>
<comment type="catalytic activity">
    <reaction evidence="14">
        <text>L-seryl-[protein] + ATP = O-phospho-L-seryl-[protein] + ADP + H(+)</text>
        <dbReference type="Rhea" id="RHEA:17989"/>
        <dbReference type="Rhea" id="RHEA-COMP:9863"/>
        <dbReference type="Rhea" id="RHEA-COMP:11604"/>
        <dbReference type="ChEBI" id="CHEBI:15378"/>
        <dbReference type="ChEBI" id="CHEBI:29999"/>
        <dbReference type="ChEBI" id="CHEBI:30616"/>
        <dbReference type="ChEBI" id="CHEBI:83421"/>
        <dbReference type="ChEBI" id="CHEBI:456216"/>
        <dbReference type="EC" id="2.7.11.1"/>
    </reaction>
</comment>
<dbReference type="EC" id="2.7.11.1" evidence="3"/>
<dbReference type="OMA" id="ETESHYF"/>
<keyword evidence="11" id="KW-0472">Membrane</keyword>
<feature type="domain" description="Protein kinase" evidence="17">
    <location>
        <begin position="13"/>
        <end position="267"/>
    </location>
</feature>
<keyword evidence="4" id="KW-1003">Cell membrane</keyword>
<organism evidence="19 20">
    <name type="scientific">Falco tinnunculus</name>
    <name type="common">Common kestrel</name>
    <dbReference type="NCBI Taxonomy" id="100819"/>
    <lineage>
        <taxon>Eukaryota</taxon>
        <taxon>Metazoa</taxon>
        <taxon>Chordata</taxon>
        <taxon>Craniata</taxon>
        <taxon>Vertebrata</taxon>
        <taxon>Euteleostomi</taxon>
        <taxon>Archelosauria</taxon>
        <taxon>Archosauria</taxon>
        <taxon>Dinosauria</taxon>
        <taxon>Saurischia</taxon>
        <taxon>Theropoda</taxon>
        <taxon>Coelurosauria</taxon>
        <taxon>Aves</taxon>
        <taxon>Neognathae</taxon>
        <taxon>Neoaves</taxon>
        <taxon>Telluraves</taxon>
        <taxon>Australaves</taxon>
        <taxon>Falconiformes</taxon>
        <taxon>Falconidae</taxon>
        <taxon>Falco</taxon>
    </lineage>
</organism>
<dbReference type="GO" id="GO:0035556">
    <property type="term" value="P:intracellular signal transduction"/>
    <property type="evidence" value="ECO:0007669"/>
    <property type="project" value="TreeGrafter"/>
</dbReference>
<comment type="catalytic activity">
    <reaction evidence="13">
        <text>L-threonyl-[protein] + ATP = O-phospho-L-threonyl-[protein] + ADP + H(+)</text>
        <dbReference type="Rhea" id="RHEA:46608"/>
        <dbReference type="Rhea" id="RHEA-COMP:11060"/>
        <dbReference type="Rhea" id="RHEA-COMP:11605"/>
        <dbReference type="ChEBI" id="CHEBI:15378"/>
        <dbReference type="ChEBI" id="CHEBI:30013"/>
        <dbReference type="ChEBI" id="CHEBI:30616"/>
        <dbReference type="ChEBI" id="CHEBI:61977"/>
        <dbReference type="ChEBI" id="CHEBI:456216"/>
        <dbReference type="EC" id="2.7.11.1"/>
    </reaction>
</comment>
<proteinExistence type="inferred from homology"/>
<dbReference type="GO" id="GO:0005524">
    <property type="term" value="F:ATP binding"/>
    <property type="evidence" value="ECO:0007669"/>
    <property type="project" value="UniProtKB-UniRule"/>
</dbReference>
<dbReference type="PROSITE" id="PS50011">
    <property type="entry name" value="PROTEIN_KINASE_DOM"/>
    <property type="match status" value="1"/>
</dbReference>
<dbReference type="PANTHER" id="PTHR24346:SF30">
    <property type="entry name" value="MATERNAL EMBRYONIC LEUCINE ZIPPER KINASE"/>
    <property type="match status" value="1"/>
</dbReference>
<accession>A0A8C4V311</accession>
<dbReference type="CDD" id="cd14341">
    <property type="entry name" value="UBA_MELK"/>
    <property type="match status" value="1"/>
</dbReference>
<evidence type="ECO:0000256" key="6">
    <source>
        <dbReference type="ARBA" id="ARBA00022679"/>
    </source>
</evidence>
<dbReference type="InterPro" id="IPR048637">
    <property type="entry name" value="MELK_UBA"/>
</dbReference>
<dbReference type="PROSITE" id="PS00108">
    <property type="entry name" value="PROTEIN_KINASE_ST"/>
    <property type="match status" value="1"/>
</dbReference>
<evidence type="ECO:0000256" key="14">
    <source>
        <dbReference type="ARBA" id="ARBA00048679"/>
    </source>
</evidence>
<evidence type="ECO:0000256" key="2">
    <source>
        <dbReference type="ARBA" id="ARBA00006234"/>
    </source>
</evidence>
<evidence type="ECO:0000256" key="10">
    <source>
        <dbReference type="ARBA" id="ARBA00023121"/>
    </source>
</evidence>
<dbReference type="InterPro" id="IPR011009">
    <property type="entry name" value="Kinase-like_dom_sf"/>
</dbReference>
<evidence type="ECO:0000313" key="19">
    <source>
        <dbReference type="Ensembl" id="ENSFTIP00000019961.1"/>
    </source>
</evidence>
<dbReference type="SMART" id="SM00220">
    <property type="entry name" value="S_TKc"/>
    <property type="match status" value="1"/>
</dbReference>